<organism evidence="1 2">
    <name type="scientific">Paenibacillus polymyxa</name>
    <name type="common">Bacillus polymyxa</name>
    <dbReference type="NCBI Taxonomy" id="1406"/>
    <lineage>
        <taxon>Bacteria</taxon>
        <taxon>Bacillati</taxon>
        <taxon>Bacillota</taxon>
        <taxon>Bacilli</taxon>
        <taxon>Bacillales</taxon>
        <taxon>Paenibacillaceae</taxon>
        <taxon>Paenibacillus</taxon>
    </lineage>
</organism>
<dbReference type="EMBL" id="UGSC01000001">
    <property type="protein sequence ID" value="SUA66812.1"/>
    <property type="molecule type" value="Genomic_DNA"/>
</dbReference>
<sequence>MEWYMFGPMISRIRVGQKASTPGYSRTVIRRPDGLYWTDGGQAGKIVEIRDYLFSDIWTIYEDEECEPWIGLREQMERREQEMIINQYEDFTNND</sequence>
<accession>A0A0F6EWK1</accession>
<gene>
    <name evidence="1" type="ORF">NCTC10343_01089</name>
</gene>
<dbReference type="Proteomes" id="UP000254400">
    <property type="component" value="Unassembled WGS sequence"/>
</dbReference>
<name>A0A0F6EWK1_PAEPO</name>
<proteinExistence type="predicted"/>
<reference evidence="1 2" key="1">
    <citation type="submission" date="2018-06" db="EMBL/GenBank/DDBJ databases">
        <authorList>
            <consortium name="Pathogen Informatics"/>
            <person name="Doyle S."/>
        </authorList>
    </citation>
    <scope>NUCLEOTIDE SEQUENCE [LARGE SCALE GENOMIC DNA]</scope>
    <source>
        <strain evidence="1 2">NCTC10343</strain>
    </source>
</reference>
<dbReference type="GeneID" id="93349890"/>
<evidence type="ECO:0000313" key="1">
    <source>
        <dbReference type="EMBL" id="SUA66812.1"/>
    </source>
</evidence>
<dbReference type="AlphaFoldDB" id="A0A0F6EWK1"/>
<evidence type="ECO:0000313" key="2">
    <source>
        <dbReference type="Proteomes" id="UP000254400"/>
    </source>
</evidence>
<dbReference type="RefSeq" id="WP_016821367.1">
    <property type="nucleotide sequence ID" value="NZ_CP009909.1"/>
</dbReference>
<protein>
    <submittedName>
        <fullName evidence="1">Uncharacterized protein</fullName>
    </submittedName>
</protein>